<dbReference type="RefSeq" id="WP_152824652.1">
    <property type="nucleotide sequence ID" value="NZ_WHUT02000003.1"/>
</dbReference>
<accession>A0A8X8H221</accession>
<name>A0A8X8H221_9RHOB</name>
<dbReference type="Gene3D" id="3.40.50.1820">
    <property type="entry name" value="alpha/beta hydrolase"/>
    <property type="match status" value="1"/>
</dbReference>
<keyword evidence="3" id="KW-1185">Reference proteome</keyword>
<evidence type="ECO:0000313" key="2">
    <source>
        <dbReference type="EMBL" id="NUB44123.1"/>
    </source>
</evidence>
<gene>
    <name evidence="2" type="primary">phaZ</name>
    <name evidence="2" type="ORF">GEU84_007000</name>
</gene>
<dbReference type="PANTHER" id="PTHR36837:SF4">
    <property type="entry name" value="BLR0908 PROTEIN"/>
    <property type="match status" value="1"/>
</dbReference>
<reference evidence="2" key="1">
    <citation type="submission" date="2020-05" db="EMBL/GenBank/DDBJ databases">
        <title>Fertoebacter nigrum gen. nov., sp. nov., a new member of the family Rhodobacteraceae.</title>
        <authorList>
            <person name="Szuroczki S."/>
            <person name="Abbaszade G."/>
            <person name="Buni D."/>
            <person name="Schumann P."/>
            <person name="Toth E."/>
        </authorList>
    </citation>
    <scope>NUCLEOTIDE SEQUENCE</scope>
    <source>
        <strain evidence="2">RG-N-1a</strain>
    </source>
</reference>
<dbReference type="AlphaFoldDB" id="A0A8X8H221"/>
<dbReference type="InterPro" id="IPR051321">
    <property type="entry name" value="PHA/PHB_synthase"/>
</dbReference>
<evidence type="ECO:0000313" key="3">
    <source>
        <dbReference type="Proteomes" id="UP000484076"/>
    </source>
</evidence>
<feature type="domain" description="PHB de-polymerase C-terminal" evidence="1">
    <location>
        <begin position="207"/>
        <end position="407"/>
    </location>
</feature>
<dbReference type="EMBL" id="WHUT02000003">
    <property type="protein sequence ID" value="NUB44123.1"/>
    <property type="molecule type" value="Genomic_DNA"/>
</dbReference>
<comment type="caution">
    <text evidence="2">The sequence shown here is derived from an EMBL/GenBank/DDBJ whole genome shotgun (WGS) entry which is preliminary data.</text>
</comment>
<proteinExistence type="predicted"/>
<dbReference type="PANTHER" id="PTHR36837">
    <property type="entry name" value="POLY(3-HYDROXYALKANOATE) POLYMERASE SUBUNIT PHAC"/>
    <property type="match status" value="1"/>
</dbReference>
<dbReference type="SUPFAM" id="SSF53474">
    <property type="entry name" value="alpha/beta-Hydrolases"/>
    <property type="match status" value="1"/>
</dbReference>
<dbReference type="Proteomes" id="UP000484076">
    <property type="component" value="Unassembled WGS sequence"/>
</dbReference>
<protein>
    <submittedName>
        <fullName evidence="2">Polyhydroxyalkanoate depolymerase</fullName>
    </submittedName>
</protein>
<evidence type="ECO:0000259" key="1">
    <source>
        <dbReference type="Pfam" id="PF06850"/>
    </source>
</evidence>
<dbReference type="InterPro" id="IPR010915">
    <property type="entry name" value="PHB_depoly_PhaZ"/>
</dbReference>
<dbReference type="PIRSF" id="PIRSF020818">
    <property type="entry name" value="PHB_depoly_PhaZ"/>
    <property type="match status" value="1"/>
</dbReference>
<sequence length="430" mass="46969">MKYMATYDLMESIRNTNEWMGATARAMASYPAFALSMNPMLALTAAWGEVAERSFSRMVAKPDWGIRTVVGEDGTDHLVDVTTIVDKPFGSLIQFAVRRRAPMARKVLLVAPMSGHYATLLRSTVSSLLPDCDVFITDWHNARDIPVSAGKFDVEDYTLYLVDFMRALGPETHVIAVCQPAPLTLAATAYLAAEDPKAQPRSLTLIGGPIDPDAAATDVTDFGRRITMGQLEQIAVQRVGFKYKGAGRLVYPGLLQLQSFMSMNAERHSTAFSEQIMRVARGEAADHDAHNRFYDEYLAVMDMTAEFYLSTVERIFKNREIAKNEFVVAGKRVDIGAITDVAVITVEGEKDDISAPGQCIAALAMLTGLPDSKKASHLEPEAGHYGIFAGKSWRINIRPLVLGFIDAAAASGKAETPKKRGPNITLAASQ</sequence>
<dbReference type="NCBIfam" id="TIGR01849">
    <property type="entry name" value="PHB_depoly_PhaZ"/>
    <property type="match status" value="1"/>
</dbReference>
<organism evidence="2 3">
    <name type="scientific">Fertoeibacter niger</name>
    <dbReference type="NCBI Taxonomy" id="2656921"/>
    <lineage>
        <taxon>Bacteria</taxon>
        <taxon>Pseudomonadati</taxon>
        <taxon>Pseudomonadota</taxon>
        <taxon>Alphaproteobacteria</taxon>
        <taxon>Rhodobacterales</taxon>
        <taxon>Paracoccaceae</taxon>
        <taxon>Fertoeibacter</taxon>
    </lineage>
</organism>
<dbReference type="InterPro" id="IPR009656">
    <property type="entry name" value="PHB_depo_C"/>
</dbReference>
<dbReference type="InterPro" id="IPR029058">
    <property type="entry name" value="AB_hydrolase_fold"/>
</dbReference>
<dbReference type="Pfam" id="PF06850">
    <property type="entry name" value="PHB_depo_C"/>
    <property type="match status" value="1"/>
</dbReference>